<keyword evidence="1" id="KW-0949">S-adenosyl-L-methionine</keyword>
<reference evidence="2 3" key="1">
    <citation type="submission" date="2017-01" db="EMBL/GenBank/DDBJ databases">
        <title>Genome Sequencing of a Marine Spirillum, Oceanospirillum multiglobuliferum ATCC 33336, from Japan.</title>
        <authorList>
            <person name="Carney J.G."/>
            <person name="Trachtenberg A.M."/>
            <person name="Rheaume B.A."/>
            <person name="Linnane J.D."/>
            <person name="Pitts N.L."/>
            <person name="Mykles D.L."/>
            <person name="Maclea K.S."/>
        </authorList>
    </citation>
    <scope>NUCLEOTIDE SEQUENCE [LARGE SCALE GENOMIC DNA]</scope>
    <source>
        <strain evidence="2 3">ATCC 33336</strain>
    </source>
</reference>
<evidence type="ECO:0000256" key="1">
    <source>
        <dbReference type="HAMAP-Rule" id="MF_02057"/>
    </source>
</evidence>
<dbReference type="STRING" id="64969.SAMN02745127_00703"/>
<feature type="binding site" evidence="1">
    <location>
        <position position="81"/>
    </location>
    <ligand>
        <name>S-adenosyl-L-methionine</name>
        <dbReference type="ChEBI" id="CHEBI:59789"/>
    </ligand>
</feature>
<dbReference type="HAMAP" id="MF_02057">
    <property type="entry name" value="tRNA_methyltr_CmoM"/>
    <property type="match status" value="1"/>
</dbReference>
<feature type="binding site" evidence="1">
    <location>
        <position position="128"/>
    </location>
    <ligand>
        <name>S-adenosyl-L-methionine</name>
        <dbReference type="ChEBI" id="CHEBI:59789"/>
    </ligand>
</feature>
<feature type="binding site" evidence="1">
    <location>
        <begin position="60"/>
        <end position="61"/>
    </location>
    <ligand>
        <name>S-adenosyl-L-methionine</name>
        <dbReference type="ChEBI" id="CHEBI:59789"/>
    </ligand>
</feature>
<dbReference type="EC" id="2.1.1.-" evidence="1"/>
<dbReference type="GO" id="GO:0097697">
    <property type="term" value="F:tRNA (5-carboxymethoxyuridine(34)-5-O)-methyltransferase activity"/>
    <property type="evidence" value="ECO:0007669"/>
    <property type="project" value="UniProtKB-UniRule"/>
</dbReference>
<dbReference type="SUPFAM" id="SSF53335">
    <property type="entry name" value="S-adenosyl-L-methionine-dependent methyltransferases"/>
    <property type="match status" value="1"/>
</dbReference>
<dbReference type="GO" id="GO:0032259">
    <property type="term" value="P:methylation"/>
    <property type="evidence" value="ECO:0007669"/>
    <property type="project" value="UniProtKB-KW"/>
</dbReference>
<keyword evidence="3" id="KW-1185">Reference proteome</keyword>
<accession>A0A1T4M8F1</accession>
<gene>
    <name evidence="1" type="primary">cmoM</name>
    <name evidence="2" type="ORF">BTE48_04310</name>
</gene>
<dbReference type="InterPro" id="IPR029063">
    <property type="entry name" value="SAM-dependent_MTases_sf"/>
</dbReference>
<name>A0A1T4M8F1_9GAMM</name>
<protein>
    <recommendedName>
        <fullName evidence="1">tRNA 5-carboxymethoxyuridine methyltransferase</fullName>
        <ecNumber evidence="1">2.1.1.-</ecNumber>
    </recommendedName>
    <alternativeName>
        <fullName evidence="1">cmo5U methyltransferase</fullName>
    </alternativeName>
</protein>
<dbReference type="EMBL" id="MTSM01000004">
    <property type="protein sequence ID" value="OPX56372.1"/>
    <property type="molecule type" value="Genomic_DNA"/>
</dbReference>
<dbReference type="PANTHER" id="PTHR43861">
    <property type="entry name" value="TRANS-ACONITATE 2-METHYLTRANSFERASE-RELATED"/>
    <property type="match status" value="1"/>
</dbReference>
<proteinExistence type="inferred from homology"/>
<keyword evidence="1" id="KW-0808">Transferase</keyword>
<keyword evidence="1" id="KW-0489">Methyltransferase</keyword>
<comment type="function">
    <text evidence="1">Catalyzes the methylation of 5-carboxymethoxyuridine (cmo5U) to form 5-methoxycarbonylmethoxyuridine (mcmo5U) at position 34 in tRNAs.</text>
</comment>
<evidence type="ECO:0000313" key="3">
    <source>
        <dbReference type="Proteomes" id="UP000191418"/>
    </source>
</evidence>
<dbReference type="Gene3D" id="3.40.50.150">
    <property type="entry name" value="Vaccinia Virus protein VP39"/>
    <property type="match status" value="1"/>
</dbReference>
<dbReference type="CDD" id="cd02440">
    <property type="entry name" value="AdoMet_MTases"/>
    <property type="match status" value="1"/>
</dbReference>
<dbReference type="AlphaFoldDB" id="A0A1T4M8F1"/>
<keyword evidence="1" id="KW-0819">tRNA processing</keyword>
<sequence length="268" mass="30386">MAAPRTKITTDKIFDGLAQKFRNNVYGTNKGWLRQHILSQDLQRIPFIADQKSCQVLDVGGGLGQMSDWFAQQGHQVVFTEPATDMRAEAINLFTAQQNSYAAPVQVYNYRLQQLEAHLSPANIVVCHAVLEWLHEPQAALPILANMMQPEGWLSLMFFNEHGLRFSNIVKGNYDKALRDTLDGTGQRLRLTPISPQDPETVLSGLKAQGLEIVSVAGIRIFNDYLRDKTPSEADLEKVQALEWRYCHQEPYWRLGRYIHVIARKPAA</sequence>
<comment type="caution">
    <text evidence="2">The sequence shown here is derived from an EMBL/GenBank/DDBJ whole genome shotgun (WGS) entry which is preliminary data.</text>
</comment>
<dbReference type="Proteomes" id="UP000191418">
    <property type="component" value="Unassembled WGS sequence"/>
</dbReference>
<evidence type="ECO:0000313" key="2">
    <source>
        <dbReference type="EMBL" id="OPX56372.1"/>
    </source>
</evidence>
<feature type="binding site" evidence="1">
    <location>
        <position position="34"/>
    </location>
    <ligand>
        <name>S-adenosyl-L-methionine</name>
        <dbReference type="ChEBI" id="CHEBI:59789"/>
    </ligand>
</feature>
<dbReference type="InterPro" id="IPR033664">
    <property type="entry name" value="Cmo5U_methylTrfase"/>
</dbReference>
<comment type="catalytic activity">
    <reaction evidence="1">
        <text>5-carboxymethoxyuridine(34) in tRNA + S-adenosyl-L-methionine = 5-methoxycarbonylmethoxyuridine(34) in tRNA + S-adenosyl-L-homocysteine</text>
        <dbReference type="Rhea" id="RHEA:54080"/>
        <dbReference type="Rhea" id="RHEA-COMP:13383"/>
        <dbReference type="Rhea" id="RHEA-COMP:13781"/>
        <dbReference type="ChEBI" id="CHEBI:57856"/>
        <dbReference type="ChEBI" id="CHEBI:59789"/>
        <dbReference type="ChEBI" id="CHEBI:136879"/>
        <dbReference type="ChEBI" id="CHEBI:138053"/>
    </reaction>
</comment>
<dbReference type="GO" id="GO:0006400">
    <property type="term" value="P:tRNA modification"/>
    <property type="evidence" value="ECO:0007669"/>
    <property type="project" value="UniProtKB-UniRule"/>
</dbReference>
<comment type="similarity">
    <text evidence="1">Belongs to the class I-like SAM-binding methyltransferase superfamily. CmoM family.</text>
</comment>
<comment type="caution">
    <text evidence="1">Lacks conserved residue(s) required for the propagation of feature annotation.</text>
</comment>
<dbReference type="Pfam" id="PF13489">
    <property type="entry name" value="Methyltransf_23"/>
    <property type="match status" value="1"/>
</dbReference>
<organism evidence="2 3">
    <name type="scientific">Oceanospirillum multiglobuliferum</name>
    <dbReference type="NCBI Taxonomy" id="64969"/>
    <lineage>
        <taxon>Bacteria</taxon>
        <taxon>Pseudomonadati</taxon>
        <taxon>Pseudomonadota</taxon>
        <taxon>Gammaproteobacteria</taxon>
        <taxon>Oceanospirillales</taxon>
        <taxon>Oceanospirillaceae</taxon>
        <taxon>Oceanospirillum</taxon>
    </lineage>
</organism>